<dbReference type="GO" id="GO:0046872">
    <property type="term" value="F:metal ion binding"/>
    <property type="evidence" value="ECO:0007669"/>
    <property type="project" value="UniProtKB-KW"/>
</dbReference>
<keyword evidence="1" id="KW-0479">Metal-binding</keyword>
<evidence type="ECO:0000256" key="1">
    <source>
        <dbReference type="PIRSR" id="PIRSR605493-1"/>
    </source>
</evidence>
<reference evidence="2 3" key="1">
    <citation type="submission" date="2019-07" db="EMBL/GenBank/DDBJ databases">
        <title>Georgenia wutianyii sp. nov. and Georgenia *** sp. nov. isolated from plateau pika (Ochotona curzoniae) in the Qinghai-Tibet plateau of China.</title>
        <authorList>
            <person name="Tian Z."/>
        </authorList>
    </citation>
    <scope>NUCLEOTIDE SEQUENCE [LARGE SCALE GENOMIC DNA]</scope>
    <source>
        <strain evidence="2 3">Z446</strain>
    </source>
</reference>
<dbReference type="Pfam" id="PF03737">
    <property type="entry name" value="RraA-like"/>
    <property type="match status" value="1"/>
</dbReference>
<name>A0A552WT83_9MICO</name>
<accession>A0A552WT83</accession>
<gene>
    <name evidence="2" type="ORF">FJ693_06940</name>
</gene>
<dbReference type="Proteomes" id="UP000318693">
    <property type="component" value="Unassembled WGS sequence"/>
</dbReference>
<dbReference type="InterPro" id="IPR005493">
    <property type="entry name" value="RraA/RraA-like"/>
</dbReference>
<dbReference type="SUPFAM" id="SSF89562">
    <property type="entry name" value="RraA-like"/>
    <property type="match status" value="1"/>
</dbReference>
<evidence type="ECO:0000313" key="2">
    <source>
        <dbReference type="EMBL" id="TRW46032.1"/>
    </source>
</evidence>
<dbReference type="EMBL" id="VJXR01000014">
    <property type="protein sequence ID" value="TRW46032.1"/>
    <property type="molecule type" value="Genomic_DNA"/>
</dbReference>
<keyword evidence="1" id="KW-0460">Magnesium</keyword>
<dbReference type="Gene3D" id="3.50.30.40">
    <property type="entry name" value="Ribonuclease E inhibitor RraA/RraA-like"/>
    <property type="match status" value="1"/>
</dbReference>
<evidence type="ECO:0000313" key="3">
    <source>
        <dbReference type="Proteomes" id="UP000318693"/>
    </source>
</evidence>
<feature type="binding site" evidence="1">
    <location>
        <position position="2"/>
    </location>
    <ligand>
        <name>substrate</name>
    </ligand>
</feature>
<protein>
    <submittedName>
        <fullName evidence="2">Uncharacterized protein</fullName>
    </submittedName>
</protein>
<comment type="caution">
    <text evidence="2">The sequence shown here is derived from an EMBL/GenBank/DDBJ whole genome shotgun (WGS) entry which is preliminary data.</text>
</comment>
<feature type="binding site" evidence="1">
    <location>
        <position position="3"/>
    </location>
    <ligand>
        <name>Mg(2+)</name>
        <dbReference type="ChEBI" id="CHEBI:18420"/>
    </ligand>
</feature>
<organism evidence="2 3">
    <name type="scientific">Georgenia yuyongxinii</name>
    <dbReference type="NCBI Taxonomy" id="2589797"/>
    <lineage>
        <taxon>Bacteria</taxon>
        <taxon>Bacillati</taxon>
        <taxon>Actinomycetota</taxon>
        <taxon>Actinomycetes</taxon>
        <taxon>Micrococcales</taxon>
        <taxon>Bogoriellaceae</taxon>
        <taxon>Georgenia</taxon>
    </lineage>
</organism>
<dbReference type="AlphaFoldDB" id="A0A552WT83"/>
<sequence length="59" mass="6026">MRDAAVLGKLDLGVMALGANPRKSAKTGAGEGDVVVTFGGRSRRARLVSDDDCVVVLPG</sequence>
<dbReference type="RefSeq" id="WP_143417804.1">
    <property type="nucleotide sequence ID" value="NZ_VJXR01000014.1"/>
</dbReference>
<comment type="cofactor">
    <cofactor evidence="1">
        <name>Mg(2+)</name>
        <dbReference type="ChEBI" id="CHEBI:18420"/>
    </cofactor>
</comment>
<keyword evidence="3" id="KW-1185">Reference proteome</keyword>
<dbReference type="InterPro" id="IPR036704">
    <property type="entry name" value="RraA/RraA-like_sf"/>
</dbReference>
<proteinExistence type="predicted"/>